<dbReference type="Ensembl" id="ENSAOWT00000005059.1">
    <property type="protein sequence ID" value="ENSAOWP00000004418.1"/>
    <property type="gene ID" value="ENSAOWG00000003098.1"/>
</dbReference>
<reference evidence="1" key="1">
    <citation type="submission" date="2025-08" db="UniProtKB">
        <authorList>
            <consortium name="Ensembl"/>
        </authorList>
    </citation>
    <scope>IDENTIFICATION</scope>
</reference>
<protein>
    <submittedName>
        <fullName evidence="1">Uncharacterized protein</fullName>
    </submittedName>
</protein>
<reference evidence="1" key="2">
    <citation type="submission" date="2025-09" db="UniProtKB">
        <authorList>
            <consortium name="Ensembl"/>
        </authorList>
    </citation>
    <scope>IDENTIFICATION</scope>
</reference>
<sequence>SSQGFNLHRYATHVNKVLLLHTGPVSKPLSSFSKPGFGCEHRTRRNYPFTTLFFFFFFFKRKSYFLHCLSASIAFHLPCLKKGRSTTAFSNRASSGTVIAFC</sequence>
<dbReference type="Proteomes" id="UP000694424">
    <property type="component" value="Unplaced"/>
</dbReference>
<evidence type="ECO:0000313" key="1">
    <source>
        <dbReference type="Ensembl" id="ENSAOWP00000004418.1"/>
    </source>
</evidence>
<proteinExistence type="predicted"/>
<name>A0A8B9S4U3_APTOW</name>
<keyword evidence="2" id="KW-1185">Reference proteome</keyword>
<evidence type="ECO:0000313" key="2">
    <source>
        <dbReference type="Proteomes" id="UP000694424"/>
    </source>
</evidence>
<accession>A0A8B9S4U3</accession>
<organism evidence="1 2">
    <name type="scientific">Apteryx owenii</name>
    <name type="common">Little spotted kiwi</name>
    <dbReference type="NCBI Taxonomy" id="8824"/>
    <lineage>
        <taxon>Eukaryota</taxon>
        <taxon>Metazoa</taxon>
        <taxon>Chordata</taxon>
        <taxon>Craniata</taxon>
        <taxon>Vertebrata</taxon>
        <taxon>Euteleostomi</taxon>
        <taxon>Archelosauria</taxon>
        <taxon>Archosauria</taxon>
        <taxon>Dinosauria</taxon>
        <taxon>Saurischia</taxon>
        <taxon>Theropoda</taxon>
        <taxon>Coelurosauria</taxon>
        <taxon>Aves</taxon>
        <taxon>Palaeognathae</taxon>
        <taxon>Apterygiformes</taxon>
        <taxon>Apterygidae</taxon>
        <taxon>Apteryx</taxon>
    </lineage>
</organism>
<dbReference type="AlphaFoldDB" id="A0A8B9S4U3"/>